<gene>
    <name evidence="1" type="ORF">DSO57_1036686</name>
</gene>
<organism evidence="1 2">
    <name type="scientific">Entomophthora muscae</name>
    <dbReference type="NCBI Taxonomy" id="34485"/>
    <lineage>
        <taxon>Eukaryota</taxon>
        <taxon>Fungi</taxon>
        <taxon>Fungi incertae sedis</taxon>
        <taxon>Zoopagomycota</taxon>
        <taxon>Entomophthoromycotina</taxon>
        <taxon>Entomophthoromycetes</taxon>
        <taxon>Entomophthorales</taxon>
        <taxon>Entomophthoraceae</taxon>
        <taxon>Entomophthora</taxon>
    </lineage>
</organism>
<dbReference type="Proteomes" id="UP001165960">
    <property type="component" value="Unassembled WGS sequence"/>
</dbReference>
<accession>A0ACC2TL39</accession>
<reference evidence="1" key="1">
    <citation type="submission" date="2022-04" db="EMBL/GenBank/DDBJ databases">
        <title>Genome of the entomopathogenic fungus Entomophthora muscae.</title>
        <authorList>
            <person name="Elya C."/>
            <person name="Lovett B.R."/>
            <person name="Lee E."/>
            <person name="Macias A.M."/>
            <person name="Hajek A.E."/>
            <person name="De Bivort B.L."/>
            <person name="Kasson M.T."/>
            <person name="De Fine Licht H.H."/>
            <person name="Stajich J.E."/>
        </authorList>
    </citation>
    <scope>NUCLEOTIDE SEQUENCE</scope>
    <source>
        <strain evidence="1">Berkeley</strain>
    </source>
</reference>
<sequence length="183" mass="19195">MNEIYTSSFSGKGYRLGASPDKSFGTAQSGTATSSTPFTGKGYKLGSAPATIAAKPPPTLLTYFTEQKKIAAGLPGGHPAWCASDKPKSSESSNSQKRPASEVIVISDDEAPLPQNASTSSWLCPACTCENPPLILQCMVCFSVCPPQAIASQPLEKLWTCSQCTLINQDSDQACIVCLGPRA</sequence>
<dbReference type="EMBL" id="QTSX02002490">
    <property type="protein sequence ID" value="KAJ9075383.1"/>
    <property type="molecule type" value="Genomic_DNA"/>
</dbReference>
<name>A0ACC2TL39_9FUNG</name>
<keyword evidence="2" id="KW-1185">Reference proteome</keyword>
<protein>
    <submittedName>
        <fullName evidence="1">Uncharacterized protein</fullName>
    </submittedName>
</protein>
<evidence type="ECO:0000313" key="2">
    <source>
        <dbReference type="Proteomes" id="UP001165960"/>
    </source>
</evidence>
<comment type="caution">
    <text evidence="1">The sequence shown here is derived from an EMBL/GenBank/DDBJ whole genome shotgun (WGS) entry which is preliminary data.</text>
</comment>
<evidence type="ECO:0000313" key="1">
    <source>
        <dbReference type="EMBL" id="KAJ9075383.1"/>
    </source>
</evidence>
<proteinExistence type="predicted"/>